<keyword evidence="3" id="KW-1185">Reference proteome</keyword>
<evidence type="ECO:0000313" key="3">
    <source>
        <dbReference type="Proteomes" id="UP000092993"/>
    </source>
</evidence>
<dbReference type="AlphaFoldDB" id="A0A1C7MCP9"/>
<feature type="chain" id="PRO_5008889058" evidence="1">
    <location>
        <begin position="20"/>
        <end position="106"/>
    </location>
</feature>
<protein>
    <submittedName>
        <fullName evidence="2">Uncharacterized protein</fullName>
    </submittedName>
</protein>
<sequence>MAVHSLIYCILASLAAVRAVTVYSQQPLAPTSTNVASGAIYTGLKAYDPTVLNPPPLPNPLPATEFGIQLASNANNVAGLSIPLSGAFFGFSIEMSVANQVSEYPS</sequence>
<comment type="caution">
    <text evidence="2">The sequence shown here is derived from an EMBL/GenBank/DDBJ whole genome shotgun (WGS) entry which is preliminary data.</text>
</comment>
<keyword evidence="1" id="KW-0732">Signal</keyword>
<dbReference type="EMBL" id="LUGG01000005">
    <property type="protein sequence ID" value="OBZ74675.1"/>
    <property type="molecule type" value="Genomic_DNA"/>
</dbReference>
<accession>A0A1C7MCP9</accession>
<name>A0A1C7MCP9_GRIFR</name>
<gene>
    <name evidence="2" type="ORF">A0H81_05580</name>
</gene>
<dbReference type="Proteomes" id="UP000092993">
    <property type="component" value="Unassembled WGS sequence"/>
</dbReference>
<proteinExistence type="predicted"/>
<evidence type="ECO:0000256" key="1">
    <source>
        <dbReference type="SAM" id="SignalP"/>
    </source>
</evidence>
<organism evidence="2 3">
    <name type="scientific">Grifola frondosa</name>
    <name type="common">Maitake</name>
    <name type="synonym">Polyporus frondosus</name>
    <dbReference type="NCBI Taxonomy" id="5627"/>
    <lineage>
        <taxon>Eukaryota</taxon>
        <taxon>Fungi</taxon>
        <taxon>Dikarya</taxon>
        <taxon>Basidiomycota</taxon>
        <taxon>Agaricomycotina</taxon>
        <taxon>Agaricomycetes</taxon>
        <taxon>Polyporales</taxon>
        <taxon>Grifolaceae</taxon>
        <taxon>Grifola</taxon>
    </lineage>
</organism>
<reference evidence="2 3" key="1">
    <citation type="submission" date="2016-03" db="EMBL/GenBank/DDBJ databases">
        <title>Whole genome sequencing of Grifola frondosa 9006-11.</title>
        <authorList>
            <person name="Min B."/>
            <person name="Park H."/>
            <person name="Kim J.-G."/>
            <person name="Cho H."/>
            <person name="Oh Y.-L."/>
            <person name="Kong W.-S."/>
            <person name="Choi I.-G."/>
        </authorList>
    </citation>
    <scope>NUCLEOTIDE SEQUENCE [LARGE SCALE GENOMIC DNA]</scope>
    <source>
        <strain evidence="2 3">9006-11</strain>
    </source>
</reference>
<feature type="signal peptide" evidence="1">
    <location>
        <begin position="1"/>
        <end position="19"/>
    </location>
</feature>
<dbReference type="OrthoDB" id="2755116at2759"/>
<evidence type="ECO:0000313" key="2">
    <source>
        <dbReference type="EMBL" id="OBZ74675.1"/>
    </source>
</evidence>